<dbReference type="Pfam" id="PF02899">
    <property type="entry name" value="Phage_int_SAM_1"/>
    <property type="match status" value="1"/>
</dbReference>
<comment type="function">
    <text evidence="9">Site-specific tyrosine recombinase, which acts by catalyzing the cutting and rejoining of the recombining DNA molecules. The XerC-XerD complex is essential to convert dimers of the bacterial chromosome into monomers to permit their segregation at cell division. It also contributes to the segregational stability of plasmids.</text>
</comment>
<evidence type="ECO:0000256" key="8">
    <source>
        <dbReference type="ARBA" id="ARBA00023306"/>
    </source>
</evidence>
<dbReference type="InterPro" id="IPR011010">
    <property type="entry name" value="DNA_brk_join_enz"/>
</dbReference>
<dbReference type="Pfam" id="PF00589">
    <property type="entry name" value="Phage_integrase"/>
    <property type="match status" value="1"/>
</dbReference>
<reference evidence="13" key="1">
    <citation type="journal article" date="2014" name="Int. J. Syst. Evol. Microbiol.">
        <title>Complete genome sequence of Corynebacterium casei LMG S-19264T (=DSM 44701T), isolated from a smear-ripened cheese.</title>
        <authorList>
            <consortium name="US DOE Joint Genome Institute (JGI-PGF)"/>
            <person name="Walter F."/>
            <person name="Albersmeier A."/>
            <person name="Kalinowski J."/>
            <person name="Ruckert C."/>
        </authorList>
    </citation>
    <scope>NUCLEOTIDE SEQUENCE</scope>
    <source>
        <strain evidence="13">CGMCC 1.12785</strain>
    </source>
</reference>
<keyword evidence="3 9" id="KW-0132">Cell division</keyword>
<evidence type="ECO:0000256" key="5">
    <source>
        <dbReference type="ARBA" id="ARBA00022908"/>
    </source>
</evidence>
<dbReference type="InterPro" id="IPR023009">
    <property type="entry name" value="Tyrosine_recombinase_XerC/XerD"/>
</dbReference>
<feature type="region of interest" description="Disordered" evidence="10">
    <location>
        <begin position="1"/>
        <end position="21"/>
    </location>
</feature>
<feature type="active site" evidence="9">
    <location>
        <position position="181"/>
    </location>
</feature>
<keyword evidence="7 9" id="KW-0233">DNA recombination</keyword>
<comment type="caution">
    <text evidence="13">The sequence shown here is derived from an EMBL/GenBank/DDBJ whole genome shotgun (WGS) entry which is preliminary data.</text>
</comment>
<comment type="subunit">
    <text evidence="9">Forms a cyclic heterotetrameric complex composed of two molecules of XerC and two molecules of XerD.</text>
</comment>
<reference evidence="13" key="2">
    <citation type="submission" date="2020-09" db="EMBL/GenBank/DDBJ databases">
        <authorList>
            <person name="Sun Q."/>
            <person name="Zhou Y."/>
        </authorList>
    </citation>
    <scope>NUCLEOTIDE SEQUENCE</scope>
    <source>
        <strain evidence="13">CGMCC 1.12785</strain>
    </source>
</reference>
<dbReference type="InterPro" id="IPR010998">
    <property type="entry name" value="Integrase_recombinase_N"/>
</dbReference>
<dbReference type="Gene3D" id="1.10.443.10">
    <property type="entry name" value="Intergrase catalytic core"/>
    <property type="match status" value="1"/>
</dbReference>
<evidence type="ECO:0000259" key="11">
    <source>
        <dbReference type="PROSITE" id="PS51898"/>
    </source>
</evidence>
<dbReference type="CDD" id="cd00798">
    <property type="entry name" value="INT_XerDC_C"/>
    <property type="match status" value="1"/>
</dbReference>
<dbReference type="AlphaFoldDB" id="A0A8J2XLW5"/>
<feature type="domain" description="Tyr recombinase" evidence="11">
    <location>
        <begin position="135"/>
        <end position="329"/>
    </location>
</feature>
<keyword evidence="6 9" id="KW-0238">DNA-binding</keyword>
<evidence type="ECO:0000256" key="9">
    <source>
        <dbReference type="HAMAP-Rule" id="MF_01808"/>
    </source>
</evidence>
<dbReference type="InterPro" id="IPR050090">
    <property type="entry name" value="Tyrosine_recombinase_XerCD"/>
</dbReference>
<sequence>MHGTARSMKTMAAEQDSSARTGQHALPGEFAETCEAFAEHLAAERNRSEHTVRAYRTDLETMLAALAQDGTRTLAAIGLPQLRAWLMRPEVAALAPATLARKIAAARTFFDWARRSGRIETDPSRRLQAPRHRGRLPTALKAEQAAELLRLAHEAAAAPDAEPELIRDAAVAELLYATGVRVSELAGLDCADVDFSRRMLTVLGKGDKERRVPLGAPAAQALTRWIDGPREQLAGRKTRPPQDADALFIGIRGGRMGPRAIREVVHRLAAAVPGAPDIAPHALRHSAATHLLEGGADLRTVQELLGHASLSSTQIYTHVSTRRLQESYRQAHPRA</sequence>
<dbReference type="SUPFAM" id="SSF56349">
    <property type="entry name" value="DNA breaking-rejoining enzymes"/>
    <property type="match status" value="1"/>
</dbReference>
<name>A0A8J2XLW5_9MICO</name>
<organism evidence="13 14">
    <name type="scientific">Sediminivirga luteola</name>
    <dbReference type="NCBI Taxonomy" id="1774748"/>
    <lineage>
        <taxon>Bacteria</taxon>
        <taxon>Bacillati</taxon>
        <taxon>Actinomycetota</taxon>
        <taxon>Actinomycetes</taxon>
        <taxon>Micrococcales</taxon>
        <taxon>Brevibacteriaceae</taxon>
        <taxon>Sediminivirga</taxon>
    </lineage>
</organism>
<dbReference type="Gene3D" id="1.10.150.130">
    <property type="match status" value="1"/>
</dbReference>
<dbReference type="GO" id="GO:0009037">
    <property type="term" value="F:tyrosine-based site-specific recombinase activity"/>
    <property type="evidence" value="ECO:0007669"/>
    <property type="project" value="UniProtKB-UniRule"/>
</dbReference>
<keyword evidence="4 9" id="KW-0159">Chromosome partition</keyword>
<evidence type="ECO:0000256" key="4">
    <source>
        <dbReference type="ARBA" id="ARBA00022829"/>
    </source>
</evidence>
<gene>
    <name evidence="9 13" type="primary">xerC</name>
    <name evidence="13" type="ORF">GCM10011333_31630</name>
</gene>
<evidence type="ECO:0000256" key="10">
    <source>
        <dbReference type="SAM" id="MobiDB-lite"/>
    </source>
</evidence>
<dbReference type="GO" id="GO:0003677">
    <property type="term" value="F:DNA binding"/>
    <property type="evidence" value="ECO:0007669"/>
    <property type="project" value="UniProtKB-UniRule"/>
</dbReference>
<keyword evidence="14" id="KW-1185">Reference proteome</keyword>
<dbReference type="EMBL" id="BMFY01000018">
    <property type="protein sequence ID" value="GGA26395.1"/>
    <property type="molecule type" value="Genomic_DNA"/>
</dbReference>
<dbReference type="PROSITE" id="PS51900">
    <property type="entry name" value="CB"/>
    <property type="match status" value="1"/>
</dbReference>
<feature type="active site" description="O-(3'-phospho-DNA)-tyrosine intermediate" evidence="9">
    <location>
        <position position="316"/>
    </location>
</feature>
<evidence type="ECO:0000256" key="3">
    <source>
        <dbReference type="ARBA" id="ARBA00022618"/>
    </source>
</evidence>
<keyword evidence="2 9" id="KW-0963">Cytoplasm</keyword>
<evidence type="ECO:0000256" key="1">
    <source>
        <dbReference type="ARBA" id="ARBA00004496"/>
    </source>
</evidence>
<dbReference type="InterPro" id="IPR013762">
    <property type="entry name" value="Integrase-like_cat_sf"/>
</dbReference>
<dbReference type="NCBIfam" id="NF001399">
    <property type="entry name" value="PRK00283.1"/>
    <property type="match status" value="1"/>
</dbReference>
<protein>
    <recommendedName>
        <fullName evidence="9">Tyrosine recombinase XerC</fullName>
    </recommendedName>
</protein>
<dbReference type="GO" id="GO:0006313">
    <property type="term" value="P:DNA transposition"/>
    <property type="evidence" value="ECO:0007669"/>
    <property type="project" value="UniProtKB-UniRule"/>
</dbReference>
<dbReference type="InterPro" id="IPR044068">
    <property type="entry name" value="CB"/>
</dbReference>
<evidence type="ECO:0000313" key="13">
    <source>
        <dbReference type="EMBL" id="GGA26395.1"/>
    </source>
</evidence>
<keyword evidence="5 9" id="KW-0229">DNA integration</keyword>
<feature type="active site" evidence="9">
    <location>
        <position position="307"/>
    </location>
</feature>
<dbReference type="PANTHER" id="PTHR30349">
    <property type="entry name" value="PHAGE INTEGRASE-RELATED"/>
    <property type="match status" value="1"/>
</dbReference>
<proteinExistence type="inferred from homology"/>
<dbReference type="GO" id="GO:0051301">
    <property type="term" value="P:cell division"/>
    <property type="evidence" value="ECO:0007669"/>
    <property type="project" value="UniProtKB-KW"/>
</dbReference>
<feature type="domain" description="Core-binding (CB)" evidence="12">
    <location>
        <begin position="28"/>
        <end position="114"/>
    </location>
</feature>
<evidence type="ECO:0000256" key="7">
    <source>
        <dbReference type="ARBA" id="ARBA00023172"/>
    </source>
</evidence>
<comment type="subcellular location">
    <subcellularLocation>
        <location evidence="1 9">Cytoplasm</location>
    </subcellularLocation>
</comment>
<evidence type="ECO:0000256" key="2">
    <source>
        <dbReference type="ARBA" id="ARBA00022490"/>
    </source>
</evidence>
<feature type="active site" evidence="9">
    <location>
        <position position="205"/>
    </location>
</feature>
<feature type="active site" evidence="9">
    <location>
        <position position="281"/>
    </location>
</feature>
<dbReference type="InterPro" id="IPR004107">
    <property type="entry name" value="Integrase_SAM-like_N"/>
</dbReference>
<keyword evidence="8 9" id="KW-0131">Cell cycle</keyword>
<feature type="active site" evidence="9">
    <location>
        <position position="284"/>
    </location>
</feature>
<dbReference type="InterPro" id="IPR002104">
    <property type="entry name" value="Integrase_catalytic"/>
</dbReference>
<dbReference type="GO" id="GO:0005737">
    <property type="term" value="C:cytoplasm"/>
    <property type="evidence" value="ECO:0007669"/>
    <property type="project" value="UniProtKB-SubCell"/>
</dbReference>
<dbReference type="PANTHER" id="PTHR30349:SF77">
    <property type="entry name" value="TYROSINE RECOMBINASE XERC"/>
    <property type="match status" value="1"/>
</dbReference>
<accession>A0A8J2XLW5</accession>
<dbReference type="HAMAP" id="MF_01808">
    <property type="entry name" value="Recomb_XerC_XerD"/>
    <property type="match status" value="1"/>
</dbReference>
<dbReference type="Proteomes" id="UP000616114">
    <property type="component" value="Unassembled WGS sequence"/>
</dbReference>
<comment type="similarity">
    <text evidence="9">Belongs to the 'phage' integrase family. XerC subfamily.</text>
</comment>
<evidence type="ECO:0000259" key="12">
    <source>
        <dbReference type="PROSITE" id="PS51900"/>
    </source>
</evidence>
<evidence type="ECO:0000256" key="6">
    <source>
        <dbReference type="ARBA" id="ARBA00023125"/>
    </source>
</evidence>
<evidence type="ECO:0000313" key="14">
    <source>
        <dbReference type="Proteomes" id="UP000616114"/>
    </source>
</evidence>
<dbReference type="GO" id="GO:0007059">
    <property type="term" value="P:chromosome segregation"/>
    <property type="evidence" value="ECO:0007669"/>
    <property type="project" value="UniProtKB-UniRule"/>
</dbReference>
<dbReference type="PROSITE" id="PS51898">
    <property type="entry name" value="TYR_RECOMBINASE"/>
    <property type="match status" value="1"/>
</dbReference>